<reference evidence="1 2" key="1">
    <citation type="journal article" date="2019" name="Nat. Ecol. Evol.">
        <title>Megaphylogeny resolves global patterns of mushroom evolution.</title>
        <authorList>
            <person name="Varga T."/>
            <person name="Krizsan K."/>
            <person name="Foldi C."/>
            <person name="Dima B."/>
            <person name="Sanchez-Garcia M."/>
            <person name="Sanchez-Ramirez S."/>
            <person name="Szollosi G.J."/>
            <person name="Szarkandi J.G."/>
            <person name="Papp V."/>
            <person name="Albert L."/>
            <person name="Andreopoulos W."/>
            <person name="Angelini C."/>
            <person name="Antonin V."/>
            <person name="Barry K.W."/>
            <person name="Bougher N.L."/>
            <person name="Buchanan P."/>
            <person name="Buyck B."/>
            <person name="Bense V."/>
            <person name="Catcheside P."/>
            <person name="Chovatia M."/>
            <person name="Cooper J."/>
            <person name="Damon W."/>
            <person name="Desjardin D."/>
            <person name="Finy P."/>
            <person name="Geml J."/>
            <person name="Haridas S."/>
            <person name="Hughes K."/>
            <person name="Justo A."/>
            <person name="Karasinski D."/>
            <person name="Kautmanova I."/>
            <person name="Kiss B."/>
            <person name="Kocsube S."/>
            <person name="Kotiranta H."/>
            <person name="LaButti K.M."/>
            <person name="Lechner B.E."/>
            <person name="Liimatainen K."/>
            <person name="Lipzen A."/>
            <person name="Lukacs Z."/>
            <person name="Mihaltcheva S."/>
            <person name="Morgado L.N."/>
            <person name="Niskanen T."/>
            <person name="Noordeloos M.E."/>
            <person name="Ohm R.A."/>
            <person name="Ortiz-Santana B."/>
            <person name="Ovrebo C."/>
            <person name="Racz N."/>
            <person name="Riley R."/>
            <person name="Savchenko A."/>
            <person name="Shiryaev A."/>
            <person name="Soop K."/>
            <person name="Spirin V."/>
            <person name="Szebenyi C."/>
            <person name="Tomsovsky M."/>
            <person name="Tulloss R.E."/>
            <person name="Uehling J."/>
            <person name="Grigoriev I.V."/>
            <person name="Vagvolgyi C."/>
            <person name="Papp T."/>
            <person name="Martin F.M."/>
            <person name="Miettinen O."/>
            <person name="Hibbett D.S."/>
            <person name="Nagy L.G."/>
        </authorList>
    </citation>
    <scope>NUCLEOTIDE SEQUENCE [LARGE SCALE GENOMIC DNA]</scope>
    <source>
        <strain evidence="1 2">NL-1719</strain>
    </source>
</reference>
<name>A0ACD2ZXR5_9AGAR</name>
<organism evidence="1 2">
    <name type="scientific">Pluteus cervinus</name>
    <dbReference type="NCBI Taxonomy" id="181527"/>
    <lineage>
        <taxon>Eukaryota</taxon>
        <taxon>Fungi</taxon>
        <taxon>Dikarya</taxon>
        <taxon>Basidiomycota</taxon>
        <taxon>Agaricomycotina</taxon>
        <taxon>Agaricomycetes</taxon>
        <taxon>Agaricomycetidae</taxon>
        <taxon>Agaricales</taxon>
        <taxon>Pluteineae</taxon>
        <taxon>Pluteaceae</taxon>
        <taxon>Pluteus</taxon>
    </lineage>
</organism>
<sequence>MPKIPQPRRCRQCPGTPFLHQCSHTKVGKAYLEGVAQAQAFSVTQTVVGETVVQEAGLDFTPSEVAVPSPTQNLDTLFLDPALLGPNVAHTVVELPLADAPQLIPIPHGAFTPQAALLPIPMTDIPAPASNPGPMLPLAESNTSAMKPSKKRIQVSAKDAPFGYVKGCLRGKHPYDIPRSAKLRAPEPLAWKAKKRYGRLIHNLVSRCERISMEVGCWLVVSAQLPNTGEQPIHYASPKFLAEARADAGEICTTFSKATSALTMARRQNATELAKRLDNVQALKDKAQEENDRLRSILQGLGVDPAATSSGSNEGAE</sequence>
<proteinExistence type="predicted"/>
<protein>
    <submittedName>
        <fullName evidence="1">Uncharacterized protein</fullName>
    </submittedName>
</protein>
<accession>A0ACD2ZXR5</accession>
<dbReference type="Proteomes" id="UP000308600">
    <property type="component" value="Unassembled WGS sequence"/>
</dbReference>
<keyword evidence="2" id="KW-1185">Reference proteome</keyword>
<evidence type="ECO:0000313" key="1">
    <source>
        <dbReference type="EMBL" id="TFK58323.1"/>
    </source>
</evidence>
<evidence type="ECO:0000313" key="2">
    <source>
        <dbReference type="Proteomes" id="UP000308600"/>
    </source>
</evidence>
<gene>
    <name evidence="1" type="ORF">BDN72DRAFT_906851</name>
</gene>
<dbReference type="EMBL" id="ML209448">
    <property type="protein sequence ID" value="TFK58323.1"/>
    <property type="molecule type" value="Genomic_DNA"/>
</dbReference>